<evidence type="ECO:0000313" key="7">
    <source>
        <dbReference type="Proteomes" id="UP000324705"/>
    </source>
</evidence>
<evidence type="ECO:0000256" key="1">
    <source>
        <dbReference type="ARBA" id="ARBA00009995"/>
    </source>
</evidence>
<comment type="similarity">
    <text evidence="1 3">Belongs to the UDP-glycosyltransferase family.</text>
</comment>
<feature type="region of interest" description="Disordered" evidence="5">
    <location>
        <begin position="1"/>
        <end position="81"/>
    </location>
</feature>
<keyword evidence="7" id="KW-1185">Reference proteome</keyword>
<evidence type="ECO:0000256" key="2">
    <source>
        <dbReference type="ARBA" id="ARBA00022679"/>
    </source>
</evidence>
<evidence type="ECO:0000256" key="3">
    <source>
        <dbReference type="RuleBase" id="RU003718"/>
    </source>
</evidence>
<keyword evidence="3" id="KW-0328">Glycosyltransferase</keyword>
<proteinExistence type="inferred from homology"/>
<dbReference type="InterPro" id="IPR035595">
    <property type="entry name" value="UDP_glycos_trans_CS"/>
</dbReference>
<dbReference type="Gramene" id="TRITD5Av1G175440.1">
    <property type="protein sequence ID" value="TRITD5Av1G175440.1"/>
    <property type="gene ID" value="TRITD5Av1G175440"/>
</dbReference>
<dbReference type="AlphaFoldDB" id="A0A9R0TTR3"/>
<name>A0A9R0TTR3_TRITD</name>
<feature type="compositionally biased region" description="Low complexity" evidence="5">
    <location>
        <begin position="66"/>
        <end position="76"/>
    </location>
</feature>
<feature type="compositionally biased region" description="Gly residues" evidence="5">
    <location>
        <begin position="36"/>
        <end position="47"/>
    </location>
</feature>
<accession>A0A9R0TTR3</accession>
<dbReference type="SUPFAM" id="SSF53756">
    <property type="entry name" value="UDP-Glycosyltransferase/glycogen phosphorylase"/>
    <property type="match status" value="1"/>
</dbReference>
<dbReference type="Proteomes" id="UP000324705">
    <property type="component" value="Chromosome 5A"/>
</dbReference>
<protein>
    <recommendedName>
        <fullName evidence="4">Glycosyltransferase</fullName>
        <ecNumber evidence="4">2.4.1.-</ecNumber>
    </recommendedName>
</protein>
<dbReference type="EC" id="2.4.1.-" evidence="4"/>
<dbReference type="GO" id="GO:0080043">
    <property type="term" value="F:quercetin 3-O-glucosyltransferase activity"/>
    <property type="evidence" value="ECO:0007669"/>
    <property type="project" value="TreeGrafter"/>
</dbReference>
<dbReference type="EMBL" id="LT934119">
    <property type="protein sequence ID" value="VAI19924.1"/>
    <property type="molecule type" value="Genomic_DNA"/>
</dbReference>
<sequence>MQARRRRGRRGPPGRRIRRLRRGRVRRVQRRHGLPGAPGGRGFGNAGGAPRRRGRGGAPRPGGGLRRVPAVGARRGAAARRRRRGLLHPAVRRQRGVRPRVVRAGRRARGGWIHRRRPAWAAGARAGGLAVVPQGRARPLPGLLRDGDEPVQGAGAGRRRARQLFLRARAREAAYMASAWRAKTIGPTVPASYVHDDRMPSDTKYGFHLFELTAAPCVSWLSTHPARSVVFASFGSLSNLDPAEMREVAHGLLDAGRPFLWAVRESESHKLPAGYGDAVAARGGMVVSWCPQLEVLAHQAVGCFLTHCGWNSTSEALVAGVPMVALPQWTDQPMNAKYVEAVWRAGVRVRPAAQDGLARRGEVAGGIEAVMAGERSGEYRRNAAAWAEKARAASREGGSSDRNIAAFVAKYGSSSK</sequence>
<dbReference type="FunFam" id="3.40.50.2000:FF:000019">
    <property type="entry name" value="Glycosyltransferase"/>
    <property type="match status" value="1"/>
</dbReference>
<dbReference type="Gene3D" id="3.40.50.2000">
    <property type="entry name" value="Glycogen Phosphorylase B"/>
    <property type="match status" value="2"/>
</dbReference>
<feature type="compositionally biased region" description="Basic residues" evidence="5">
    <location>
        <begin position="1"/>
        <end position="33"/>
    </location>
</feature>
<evidence type="ECO:0000313" key="6">
    <source>
        <dbReference type="EMBL" id="VAI19924.1"/>
    </source>
</evidence>
<dbReference type="GO" id="GO:0080044">
    <property type="term" value="F:quercetin 7-O-glucosyltransferase activity"/>
    <property type="evidence" value="ECO:0007669"/>
    <property type="project" value="TreeGrafter"/>
</dbReference>
<dbReference type="PROSITE" id="PS00375">
    <property type="entry name" value="UDPGT"/>
    <property type="match status" value="1"/>
</dbReference>
<reference evidence="6 7" key="1">
    <citation type="submission" date="2017-09" db="EMBL/GenBank/DDBJ databases">
        <authorList>
            <consortium name="International Durum Wheat Genome Sequencing Consortium (IDWGSC)"/>
            <person name="Milanesi L."/>
        </authorList>
    </citation>
    <scope>NUCLEOTIDE SEQUENCE [LARGE SCALE GENOMIC DNA]</scope>
    <source>
        <strain evidence="7">cv. Svevo</strain>
    </source>
</reference>
<evidence type="ECO:0000256" key="4">
    <source>
        <dbReference type="RuleBase" id="RU362057"/>
    </source>
</evidence>
<dbReference type="Pfam" id="PF00201">
    <property type="entry name" value="UDPGT"/>
    <property type="match status" value="1"/>
</dbReference>
<organism evidence="6 7">
    <name type="scientific">Triticum turgidum subsp. durum</name>
    <name type="common">Durum wheat</name>
    <name type="synonym">Triticum durum</name>
    <dbReference type="NCBI Taxonomy" id="4567"/>
    <lineage>
        <taxon>Eukaryota</taxon>
        <taxon>Viridiplantae</taxon>
        <taxon>Streptophyta</taxon>
        <taxon>Embryophyta</taxon>
        <taxon>Tracheophyta</taxon>
        <taxon>Spermatophyta</taxon>
        <taxon>Magnoliopsida</taxon>
        <taxon>Liliopsida</taxon>
        <taxon>Poales</taxon>
        <taxon>Poaceae</taxon>
        <taxon>BOP clade</taxon>
        <taxon>Pooideae</taxon>
        <taxon>Triticodae</taxon>
        <taxon>Triticeae</taxon>
        <taxon>Triticinae</taxon>
        <taxon>Triticum</taxon>
    </lineage>
</organism>
<gene>
    <name evidence="6" type="ORF">TRITD_5Av1G175440</name>
</gene>
<feature type="compositionally biased region" description="Gly residues" evidence="5">
    <location>
        <begin position="56"/>
        <end position="65"/>
    </location>
</feature>
<dbReference type="PANTHER" id="PTHR11926">
    <property type="entry name" value="GLUCOSYL/GLUCURONOSYL TRANSFERASES"/>
    <property type="match status" value="1"/>
</dbReference>
<dbReference type="PANTHER" id="PTHR11926:SF1195">
    <property type="entry name" value="GLYCOSYLTRANSFERASE"/>
    <property type="match status" value="1"/>
</dbReference>
<dbReference type="InterPro" id="IPR002213">
    <property type="entry name" value="UDP_glucos_trans"/>
</dbReference>
<evidence type="ECO:0000256" key="5">
    <source>
        <dbReference type="SAM" id="MobiDB-lite"/>
    </source>
</evidence>
<dbReference type="CDD" id="cd03784">
    <property type="entry name" value="GT1_Gtf-like"/>
    <property type="match status" value="1"/>
</dbReference>
<keyword evidence="2 3" id="KW-0808">Transferase</keyword>